<dbReference type="InParanoid" id="A0A0C2VZG0"/>
<sequence>MLEYWAAFSEPLGTFIIVIHNLIGGVTKLVTRFVKPYLRSVVPGTVISVASQSSGY</sequence>
<organism evidence="2 3">
    <name type="scientific">Amanita muscaria (strain Koide BX008)</name>
    <dbReference type="NCBI Taxonomy" id="946122"/>
    <lineage>
        <taxon>Eukaryota</taxon>
        <taxon>Fungi</taxon>
        <taxon>Dikarya</taxon>
        <taxon>Basidiomycota</taxon>
        <taxon>Agaricomycotina</taxon>
        <taxon>Agaricomycetes</taxon>
        <taxon>Agaricomycetidae</taxon>
        <taxon>Agaricales</taxon>
        <taxon>Pluteineae</taxon>
        <taxon>Amanitaceae</taxon>
        <taxon>Amanita</taxon>
    </lineage>
</organism>
<accession>A0A0C2VZG0</accession>
<dbReference type="Proteomes" id="UP000054549">
    <property type="component" value="Unassembled WGS sequence"/>
</dbReference>
<dbReference type="AlphaFoldDB" id="A0A0C2VZG0"/>
<evidence type="ECO:0000313" key="2">
    <source>
        <dbReference type="EMBL" id="KIL54242.1"/>
    </source>
</evidence>
<protein>
    <submittedName>
        <fullName evidence="2">Uncharacterized protein</fullName>
    </submittedName>
</protein>
<proteinExistence type="predicted"/>
<reference evidence="2 3" key="1">
    <citation type="submission" date="2014-04" db="EMBL/GenBank/DDBJ databases">
        <title>Evolutionary Origins and Diversification of the Mycorrhizal Mutualists.</title>
        <authorList>
            <consortium name="DOE Joint Genome Institute"/>
            <consortium name="Mycorrhizal Genomics Consortium"/>
            <person name="Kohler A."/>
            <person name="Kuo A."/>
            <person name="Nagy L.G."/>
            <person name="Floudas D."/>
            <person name="Copeland A."/>
            <person name="Barry K.W."/>
            <person name="Cichocki N."/>
            <person name="Veneault-Fourrey C."/>
            <person name="LaButti K."/>
            <person name="Lindquist E.A."/>
            <person name="Lipzen A."/>
            <person name="Lundell T."/>
            <person name="Morin E."/>
            <person name="Murat C."/>
            <person name="Riley R."/>
            <person name="Ohm R."/>
            <person name="Sun H."/>
            <person name="Tunlid A."/>
            <person name="Henrissat B."/>
            <person name="Grigoriev I.V."/>
            <person name="Hibbett D.S."/>
            <person name="Martin F."/>
        </authorList>
    </citation>
    <scope>NUCLEOTIDE SEQUENCE [LARGE SCALE GENOMIC DNA]</scope>
    <source>
        <strain evidence="2 3">Koide BX008</strain>
    </source>
</reference>
<keyword evidence="1" id="KW-0472">Membrane</keyword>
<evidence type="ECO:0000256" key="1">
    <source>
        <dbReference type="SAM" id="Phobius"/>
    </source>
</evidence>
<name>A0A0C2VZG0_AMAMK</name>
<dbReference type="HOGENOM" id="CLU_3013733_0_0_1"/>
<keyword evidence="1" id="KW-0812">Transmembrane</keyword>
<feature type="transmembrane region" description="Helical" evidence="1">
    <location>
        <begin position="12"/>
        <end position="30"/>
    </location>
</feature>
<dbReference type="EMBL" id="KN818864">
    <property type="protein sequence ID" value="KIL54242.1"/>
    <property type="molecule type" value="Genomic_DNA"/>
</dbReference>
<keyword evidence="1" id="KW-1133">Transmembrane helix</keyword>
<keyword evidence="3" id="KW-1185">Reference proteome</keyword>
<evidence type="ECO:0000313" key="3">
    <source>
        <dbReference type="Proteomes" id="UP000054549"/>
    </source>
</evidence>
<gene>
    <name evidence="2" type="ORF">M378DRAFT_19098</name>
</gene>